<dbReference type="Pfam" id="PF02601">
    <property type="entry name" value="Exonuc_VII_L"/>
    <property type="match status" value="1"/>
</dbReference>
<keyword evidence="10" id="KW-1185">Reference proteome</keyword>
<dbReference type="EMBL" id="CAJQUM010000001">
    <property type="protein sequence ID" value="CAG4883866.1"/>
    <property type="molecule type" value="Genomic_DNA"/>
</dbReference>
<comment type="caution">
    <text evidence="9">The sequence shown here is derived from an EMBL/GenBank/DDBJ whole genome shotgun (WGS) entry which is preliminary data.</text>
</comment>
<dbReference type="GO" id="GO:0009318">
    <property type="term" value="C:exodeoxyribonuclease VII complex"/>
    <property type="evidence" value="ECO:0007669"/>
    <property type="project" value="UniProtKB-UniRule"/>
</dbReference>
<organism evidence="9 10">
    <name type="scientific">Georgfuchsia toluolica</name>
    <dbReference type="NCBI Taxonomy" id="424218"/>
    <lineage>
        <taxon>Bacteria</taxon>
        <taxon>Pseudomonadati</taxon>
        <taxon>Pseudomonadota</taxon>
        <taxon>Betaproteobacteria</taxon>
        <taxon>Nitrosomonadales</taxon>
        <taxon>Sterolibacteriaceae</taxon>
        <taxon>Georgfuchsia</taxon>
    </lineage>
</organism>
<sequence length="450" mass="49418">MFLFSLRVNCGAMSAEILSVTELNRRARQALERALPLLWVTGEISNFVRAASGHLYFTLKDEAAQVRCAMFRSRANLVPWQIVNGQQVEVQALVSVYEARGDFQLNVEAMRRGGLGRLYEVFAKLRAKLEGEGLFAAERKRALPVFPRALGIVTSLQAAALRDIVAACRRRAPHLPLIIFPTPVQGDGAAEQIAQAINAASTTGCCDVLLVARGGGSIEDLWPFNEEVVTRAIAACAIPVISGVGHETDTTIADFVADHRAATPTAAAELATTGWFAAMSELDQLRNELQRHLRRQIEARMQRVDTLSRRLLHPRQRLERIAMANAYLRMRLDAAMRGKLTHHAGNLATMQLRLQRQRPNVALAHSTLAASAQRFVQALHASLGQPRHRLDNAADALKLLDPNATLARGYCIVRDTEGKLVIDSGKLRPGDEVALQFASGDADAQIIRTR</sequence>
<dbReference type="InterPro" id="IPR025824">
    <property type="entry name" value="OB-fold_nuc-bd_dom"/>
</dbReference>
<evidence type="ECO:0000313" key="10">
    <source>
        <dbReference type="Proteomes" id="UP000742786"/>
    </source>
</evidence>
<dbReference type="AlphaFoldDB" id="A0A916J7J8"/>
<feature type="domain" description="Exonuclease VII large subunit C-terminal" evidence="7">
    <location>
        <begin position="134"/>
        <end position="444"/>
    </location>
</feature>
<evidence type="ECO:0000256" key="2">
    <source>
        <dbReference type="ARBA" id="ARBA00022722"/>
    </source>
</evidence>
<dbReference type="GO" id="GO:0008855">
    <property type="term" value="F:exodeoxyribonuclease VII activity"/>
    <property type="evidence" value="ECO:0007669"/>
    <property type="project" value="UniProtKB-UniRule"/>
</dbReference>
<dbReference type="GO" id="GO:0003676">
    <property type="term" value="F:nucleic acid binding"/>
    <property type="evidence" value="ECO:0007669"/>
    <property type="project" value="InterPro"/>
</dbReference>
<feature type="domain" description="OB-fold nucleic acid binding" evidence="8">
    <location>
        <begin position="18"/>
        <end position="111"/>
    </location>
</feature>
<dbReference type="Pfam" id="PF13742">
    <property type="entry name" value="tRNA_anti_2"/>
    <property type="match status" value="1"/>
</dbReference>
<dbReference type="NCBIfam" id="TIGR00237">
    <property type="entry name" value="xseA"/>
    <property type="match status" value="1"/>
</dbReference>
<keyword evidence="1 5" id="KW-0963">Cytoplasm</keyword>
<dbReference type="GO" id="GO:0005737">
    <property type="term" value="C:cytoplasm"/>
    <property type="evidence" value="ECO:0007669"/>
    <property type="project" value="UniProtKB-SubCell"/>
</dbReference>
<dbReference type="HAMAP" id="MF_00378">
    <property type="entry name" value="Exonuc_7_L"/>
    <property type="match status" value="1"/>
</dbReference>
<accession>A0A916J7J8</accession>
<evidence type="ECO:0000256" key="4">
    <source>
        <dbReference type="ARBA" id="ARBA00022839"/>
    </source>
</evidence>
<dbReference type="PANTHER" id="PTHR30008">
    <property type="entry name" value="EXODEOXYRIBONUCLEASE 7 LARGE SUBUNIT"/>
    <property type="match status" value="1"/>
</dbReference>
<dbReference type="InterPro" id="IPR003753">
    <property type="entry name" value="Exonuc_VII_L"/>
</dbReference>
<dbReference type="GO" id="GO:0006308">
    <property type="term" value="P:DNA catabolic process"/>
    <property type="evidence" value="ECO:0007669"/>
    <property type="project" value="UniProtKB-UniRule"/>
</dbReference>
<proteinExistence type="inferred from homology"/>
<gene>
    <name evidence="5 9" type="primary">xseA</name>
    <name evidence="9" type="ORF">GTOL_11749</name>
</gene>
<evidence type="ECO:0000313" key="9">
    <source>
        <dbReference type="EMBL" id="CAG4883866.1"/>
    </source>
</evidence>
<comment type="function">
    <text evidence="5">Bidirectionally degrades single-stranded DNA into large acid-insoluble oligonucleotides, which are then degraded further into small acid-soluble oligonucleotides.</text>
</comment>
<reference evidence="9" key="1">
    <citation type="submission" date="2021-04" db="EMBL/GenBank/DDBJ databases">
        <authorList>
            <person name="Hornung B."/>
        </authorList>
    </citation>
    <scope>NUCLEOTIDE SEQUENCE</scope>
    <source>
        <strain evidence="9">G5G6</strain>
    </source>
</reference>
<evidence type="ECO:0000259" key="8">
    <source>
        <dbReference type="Pfam" id="PF13742"/>
    </source>
</evidence>
<comment type="similarity">
    <text evidence="5 6">Belongs to the XseA family.</text>
</comment>
<comment type="catalytic activity">
    <reaction evidence="5 6">
        <text>Exonucleolytic cleavage in either 5'- to 3'- or 3'- to 5'-direction to yield nucleoside 5'-phosphates.</text>
        <dbReference type="EC" id="3.1.11.6"/>
    </reaction>
</comment>
<protein>
    <recommendedName>
        <fullName evidence="5">Exodeoxyribonuclease 7 large subunit</fullName>
        <ecNumber evidence="5">3.1.11.6</ecNumber>
    </recommendedName>
    <alternativeName>
        <fullName evidence="5">Exodeoxyribonuclease VII large subunit</fullName>
        <shortName evidence="5">Exonuclease VII large subunit</shortName>
    </alternativeName>
</protein>
<dbReference type="Proteomes" id="UP000742786">
    <property type="component" value="Unassembled WGS sequence"/>
</dbReference>
<keyword evidence="3 5" id="KW-0378">Hydrolase</keyword>
<comment type="subunit">
    <text evidence="5">Heterooligomer composed of large and small subunits.</text>
</comment>
<evidence type="ECO:0000256" key="3">
    <source>
        <dbReference type="ARBA" id="ARBA00022801"/>
    </source>
</evidence>
<dbReference type="InterPro" id="IPR020579">
    <property type="entry name" value="Exonuc_VII_lsu_C"/>
</dbReference>
<evidence type="ECO:0000256" key="1">
    <source>
        <dbReference type="ARBA" id="ARBA00022490"/>
    </source>
</evidence>
<evidence type="ECO:0000256" key="6">
    <source>
        <dbReference type="RuleBase" id="RU004355"/>
    </source>
</evidence>
<evidence type="ECO:0000256" key="5">
    <source>
        <dbReference type="HAMAP-Rule" id="MF_00378"/>
    </source>
</evidence>
<dbReference type="PANTHER" id="PTHR30008:SF0">
    <property type="entry name" value="EXODEOXYRIBONUCLEASE 7 LARGE SUBUNIT"/>
    <property type="match status" value="1"/>
</dbReference>
<dbReference type="CDD" id="cd04489">
    <property type="entry name" value="ExoVII_LU_OBF"/>
    <property type="match status" value="1"/>
</dbReference>
<dbReference type="EC" id="3.1.11.6" evidence="5"/>
<keyword evidence="2 5" id="KW-0540">Nuclease</keyword>
<name>A0A916J7J8_9PROT</name>
<comment type="subcellular location">
    <subcellularLocation>
        <location evidence="5 6">Cytoplasm</location>
    </subcellularLocation>
</comment>
<keyword evidence="4 5" id="KW-0269">Exonuclease</keyword>
<evidence type="ECO:0000259" key="7">
    <source>
        <dbReference type="Pfam" id="PF02601"/>
    </source>
</evidence>